<dbReference type="Gene3D" id="1.10.3210.10">
    <property type="entry name" value="Hypothetical protein af1432"/>
    <property type="match status" value="1"/>
</dbReference>
<evidence type="ECO:0000313" key="3">
    <source>
        <dbReference type="Proteomes" id="UP000317178"/>
    </source>
</evidence>
<feature type="domain" description="HD" evidence="1">
    <location>
        <begin position="37"/>
        <end position="110"/>
    </location>
</feature>
<dbReference type="PANTHER" id="PTHR40202">
    <property type="match status" value="1"/>
</dbReference>
<dbReference type="NCBIfam" id="TIGR03276">
    <property type="entry name" value="Phn-HD"/>
    <property type="match status" value="1"/>
</dbReference>
<evidence type="ECO:0000259" key="1">
    <source>
        <dbReference type="Pfam" id="PF01966"/>
    </source>
</evidence>
<dbReference type="Proteomes" id="UP000317178">
    <property type="component" value="Chromosome"/>
</dbReference>
<evidence type="ECO:0000313" key="2">
    <source>
        <dbReference type="EMBL" id="QDU78349.1"/>
    </source>
</evidence>
<organism evidence="2 3">
    <name type="scientific">Polystyrenella longa</name>
    <dbReference type="NCBI Taxonomy" id="2528007"/>
    <lineage>
        <taxon>Bacteria</taxon>
        <taxon>Pseudomonadati</taxon>
        <taxon>Planctomycetota</taxon>
        <taxon>Planctomycetia</taxon>
        <taxon>Planctomycetales</taxon>
        <taxon>Planctomycetaceae</taxon>
        <taxon>Polystyrenella</taxon>
    </lineage>
</organism>
<dbReference type="AlphaFoldDB" id="A0A518CGJ6"/>
<proteinExistence type="predicted"/>
<dbReference type="InterPro" id="IPR006674">
    <property type="entry name" value="HD_domain"/>
</dbReference>
<dbReference type="Pfam" id="PF01966">
    <property type="entry name" value="HD"/>
    <property type="match status" value="1"/>
</dbReference>
<dbReference type="InterPro" id="IPR017670">
    <property type="entry name" value="Phosphonate_degrad-assoc"/>
</dbReference>
<dbReference type="KEGG" id="plon:Pla110_00500"/>
<accession>A0A518CGJ6</accession>
<gene>
    <name evidence="2" type="ORF">Pla110_00500</name>
</gene>
<protein>
    <recommendedName>
        <fullName evidence="1">HD domain-containing protein</fullName>
    </recommendedName>
</protein>
<dbReference type="OrthoDB" id="823268at2"/>
<dbReference type="RefSeq" id="WP_144992022.1">
    <property type="nucleotide sequence ID" value="NZ_CP036281.1"/>
</dbReference>
<reference evidence="2 3" key="1">
    <citation type="submission" date="2019-02" db="EMBL/GenBank/DDBJ databases">
        <title>Deep-cultivation of Planctomycetes and their phenomic and genomic characterization uncovers novel biology.</title>
        <authorList>
            <person name="Wiegand S."/>
            <person name="Jogler M."/>
            <person name="Boedeker C."/>
            <person name="Pinto D."/>
            <person name="Vollmers J."/>
            <person name="Rivas-Marin E."/>
            <person name="Kohn T."/>
            <person name="Peeters S.H."/>
            <person name="Heuer A."/>
            <person name="Rast P."/>
            <person name="Oberbeckmann S."/>
            <person name="Bunk B."/>
            <person name="Jeske O."/>
            <person name="Meyerdierks A."/>
            <person name="Storesund J.E."/>
            <person name="Kallscheuer N."/>
            <person name="Luecker S."/>
            <person name="Lage O.M."/>
            <person name="Pohl T."/>
            <person name="Merkel B.J."/>
            <person name="Hornburger P."/>
            <person name="Mueller R.-W."/>
            <person name="Bruemmer F."/>
            <person name="Labrenz M."/>
            <person name="Spormann A.M."/>
            <person name="Op den Camp H."/>
            <person name="Overmann J."/>
            <person name="Amann R."/>
            <person name="Jetten M.S.M."/>
            <person name="Mascher T."/>
            <person name="Medema M.H."/>
            <person name="Devos D.P."/>
            <person name="Kaster A.-K."/>
            <person name="Ovreas L."/>
            <person name="Rohde M."/>
            <person name="Galperin M.Y."/>
            <person name="Jogler C."/>
        </authorList>
    </citation>
    <scope>NUCLEOTIDE SEQUENCE [LARGE SCALE GENOMIC DNA]</scope>
    <source>
        <strain evidence="2 3">Pla110</strain>
    </source>
</reference>
<name>A0A518CGJ6_9PLAN</name>
<dbReference type="SUPFAM" id="SSF109604">
    <property type="entry name" value="HD-domain/PDEase-like"/>
    <property type="match status" value="1"/>
</dbReference>
<dbReference type="EMBL" id="CP036281">
    <property type="protein sequence ID" value="QDU78349.1"/>
    <property type="molecule type" value="Genomic_DNA"/>
</dbReference>
<sequence length="191" mass="21235">MSEVHQIPRDQVIKYLVGLFDQRGDSLYAGEPVSQTEHALQAASFAEAEGASSPLITAALLHDVGHLLTTLPEDCAEQGIDSEHESLGAEWLETYFGPEVTEPIRLHVAAKRYRCAVDSEYHATLSDASRLSLQLQGGPFTSDEVTQFDKHPQARDALRLRLWDEAAKIPNHVTPTLTHFQTYLEESLRPC</sequence>
<dbReference type="InterPro" id="IPR003607">
    <property type="entry name" value="HD/PDEase_dom"/>
</dbReference>
<dbReference type="PANTHER" id="PTHR40202:SF1">
    <property type="entry name" value="HD DOMAIN-CONTAINING PROTEIN"/>
    <property type="match status" value="1"/>
</dbReference>
<dbReference type="InterPro" id="IPR052567">
    <property type="entry name" value="OP_Dioxygenase"/>
</dbReference>
<keyword evidence="3" id="KW-1185">Reference proteome</keyword>
<dbReference type="CDD" id="cd00077">
    <property type="entry name" value="HDc"/>
    <property type="match status" value="1"/>
</dbReference>